<reference evidence="1" key="1">
    <citation type="submission" date="2020-03" db="EMBL/GenBank/DDBJ databases">
        <title>The deep terrestrial virosphere.</title>
        <authorList>
            <person name="Holmfeldt K."/>
            <person name="Nilsson E."/>
            <person name="Simone D."/>
            <person name="Lopez-Fernandez M."/>
            <person name="Wu X."/>
            <person name="de Brujin I."/>
            <person name="Lundin D."/>
            <person name="Andersson A."/>
            <person name="Bertilsson S."/>
            <person name="Dopson M."/>
        </authorList>
    </citation>
    <scope>NUCLEOTIDE SEQUENCE</scope>
    <source>
        <strain evidence="1">TM448A00224</strain>
        <strain evidence="2">TM448B00423</strain>
    </source>
</reference>
<evidence type="ECO:0000313" key="1">
    <source>
        <dbReference type="EMBL" id="QJA45389.1"/>
    </source>
</evidence>
<dbReference type="EMBL" id="MT144620">
    <property type="protein sequence ID" value="QJH95434.1"/>
    <property type="molecule type" value="Genomic_DNA"/>
</dbReference>
<dbReference type="AlphaFoldDB" id="A0A6H1ZD58"/>
<dbReference type="EMBL" id="MT143989">
    <property type="protein sequence ID" value="QJA45389.1"/>
    <property type="molecule type" value="Genomic_DNA"/>
</dbReference>
<proteinExistence type="predicted"/>
<accession>A0A6H1ZD58</accession>
<sequence>MNNKKKLNEFLTAMGEIYKREISEVLFKIYWESLKKYSDEELDIAFSKVLTECEFFPVPAVIIKRIPRKEMEEEQISAIGCWGDVLSGLSCGRIPIDPDIQNAIHCIGGWEWLQTKTYDELHWIEKRFNEYMEHVIDRNKYLTEGRREQTLLQ</sequence>
<protein>
    <submittedName>
        <fullName evidence="1">Uncharacterized protein</fullName>
    </submittedName>
</protein>
<organism evidence="1">
    <name type="scientific">viral metagenome</name>
    <dbReference type="NCBI Taxonomy" id="1070528"/>
    <lineage>
        <taxon>unclassified sequences</taxon>
        <taxon>metagenomes</taxon>
        <taxon>organismal metagenomes</taxon>
    </lineage>
</organism>
<evidence type="ECO:0000313" key="2">
    <source>
        <dbReference type="EMBL" id="QJH95434.1"/>
    </source>
</evidence>
<name>A0A6H1ZD58_9ZZZZ</name>
<gene>
    <name evidence="1" type="ORF">TM448A00224_0054</name>
    <name evidence="2" type="ORF">TM448B00423_0003</name>
</gene>